<evidence type="ECO:0000256" key="6">
    <source>
        <dbReference type="ARBA" id="ARBA00022794"/>
    </source>
</evidence>
<dbReference type="Pfam" id="PF21772">
    <property type="entry name" value="CATIP_N"/>
    <property type="match status" value="1"/>
</dbReference>
<evidence type="ECO:0000313" key="15">
    <source>
        <dbReference type="EnsemblMetazoa" id="XP_038045240.1"/>
    </source>
</evidence>
<evidence type="ECO:0000256" key="4">
    <source>
        <dbReference type="ARBA" id="ARBA00022475"/>
    </source>
</evidence>
<evidence type="ECO:0000256" key="9">
    <source>
        <dbReference type="ARBA" id="ARBA00023242"/>
    </source>
</evidence>
<dbReference type="InterPro" id="IPR048777">
    <property type="entry name" value="CATIP_N"/>
</dbReference>
<comment type="function">
    <text evidence="10">Plays a role in primary ciliogenesis by modulating actin polymerization.</text>
</comment>
<evidence type="ECO:0000313" key="16">
    <source>
        <dbReference type="Proteomes" id="UP000887568"/>
    </source>
</evidence>
<evidence type="ECO:0000256" key="11">
    <source>
        <dbReference type="ARBA" id="ARBA00037938"/>
    </source>
</evidence>
<keyword evidence="16" id="KW-1185">Reference proteome</keyword>
<keyword evidence="6" id="KW-0970">Cilium biogenesis/degradation</keyword>
<dbReference type="PANTHER" id="PTHR15505">
    <property type="entry name" value="RIIA DOMAIN-CONTAINING PROTEIN 1"/>
    <property type="match status" value="1"/>
</dbReference>
<dbReference type="Proteomes" id="UP000887568">
    <property type="component" value="Unplaced"/>
</dbReference>
<dbReference type="SUPFAM" id="SSF47391">
    <property type="entry name" value="Dimerization-anchoring domain of cAMP-dependent PK regulatory subunit"/>
    <property type="match status" value="1"/>
</dbReference>
<feature type="compositionally biased region" description="Basic and acidic residues" evidence="13">
    <location>
        <begin position="420"/>
        <end position="430"/>
    </location>
</feature>
<dbReference type="CDD" id="cd22973">
    <property type="entry name" value="DD_CATIP"/>
    <property type="match status" value="1"/>
</dbReference>
<dbReference type="OrthoDB" id="6334211at2759"/>
<keyword evidence="7" id="KW-0472">Membrane</keyword>
<evidence type="ECO:0000256" key="5">
    <source>
        <dbReference type="ARBA" id="ARBA00022490"/>
    </source>
</evidence>
<organism evidence="15 16">
    <name type="scientific">Patiria miniata</name>
    <name type="common">Bat star</name>
    <name type="synonym">Asterina miniata</name>
    <dbReference type="NCBI Taxonomy" id="46514"/>
    <lineage>
        <taxon>Eukaryota</taxon>
        <taxon>Metazoa</taxon>
        <taxon>Echinodermata</taxon>
        <taxon>Eleutherozoa</taxon>
        <taxon>Asterozoa</taxon>
        <taxon>Asteroidea</taxon>
        <taxon>Valvatacea</taxon>
        <taxon>Valvatida</taxon>
        <taxon>Asterinidae</taxon>
        <taxon>Patiria</taxon>
    </lineage>
</organism>
<dbReference type="CTD" id="375307"/>
<protein>
    <recommendedName>
        <fullName evidence="12">Ciliogenesis-associated TTC17-interacting protein</fullName>
    </recommendedName>
</protein>
<evidence type="ECO:0000256" key="8">
    <source>
        <dbReference type="ARBA" id="ARBA00023212"/>
    </source>
</evidence>
<evidence type="ECO:0000256" key="10">
    <source>
        <dbReference type="ARBA" id="ARBA00037538"/>
    </source>
</evidence>
<dbReference type="AlphaFoldDB" id="A0A913Z3F5"/>
<dbReference type="GeneID" id="119719819"/>
<dbReference type="GO" id="GO:0005886">
    <property type="term" value="C:plasma membrane"/>
    <property type="evidence" value="ECO:0007669"/>
    <property type="project" value="UniProtKB-SubCell"/>
</dbReference>
<dbReference type="GO" id="GO:0030041">
    <property type="term" value="P:actin filament polymerization"/>
    <property type="evidence" value="ECO:0007669"/>
    <property type="project" value="TreeGrafter"/>
</dbReference>
<evidence type="ECO:0000259" key="14">
    <source>
        <dbReference type="Pfam" id="PF21772"/>
    </source>
</evidence>
<dbReference type="RefSeq" id="XP_038045240.1">
    <property type="nucleotide sequence ID" value="XM_038189312.1"/>
</dbReference>
<evidence type="ECO:0000256" key="13">
    <source>
        <dbReference type="SAM" id="MobiDB-lite"/>
    </source>
</evidence>
<evidence type="ECO:0000256" key="3">
    <source>
        <dbReference type="ARBA" id="ARBA00004245"/>
    </source>
</evidence>
<keyword evidence="9" id="KW-0539">Nucleus</keyword>
<keyword evidence="4" id="KW-1003">Cell membrane</keyword>
<comment type="subcellular location">
    <subcellularLocation>
        <location evidence="2">Cell membrane</location>
    </subcellularLocation>
    <subcellularLocation>
        <location evidence="3">Cytoplasm</location>
        <location evidence="3">Cytoskeleton</location>
    </subcellularLocation>
    <subcellularLocation>
        <location evidence="1">Nucleus</location>
    </subcellularLocation>
</comment>
<reference evidence="15" key="1">
    <citation type="submission" date="2022-11" db="UniProtKB">
        <authorList>
            <consortium name="EnsemblMetazoa"/>
        </authorList>
    </citation>
    <scope>IDENTIFICATION</scope>
</reference>
<dbReference type="GO" id="GO:0005634">
    <property type="term" value="C:nucleus"/>
    <property type="evidence" value="ECO:0007669"/>
    <property type="project" value="UniProtKB-SubCell"/>
</dbReference>
<dbReference type="OMA" id="SPGCCMI"/>
<keyword evidence="5" id="KW-0963">Cytoplasm</keyword>
<proteinExistence type="inferred from homology"/>
<dbReference type="GO" id="GO:0044782">
    <property type="term" value="P:cilium organization"/>
    <property type="evidence" value="ECO:0007669"/>
    <property type="project" value="TreeGrafter"/>
</dbReference>
<feature type="domain" description="Ciliogenesis-associated TTC17-interacting protein N-terminal" evidence="14">
    <location>
        <begin position="76"/>
        <end position="301"/>
    </location>
</feature>
<evidence type="ECO:0000256" key="2">
    <source>
        <dbReference type="ARBA" id="ARBA00004236"/>
    </source>
</evidence>
<dbReference type="GO" id="GO:0005856">
    <property type="term" value="C:cytoskeleton"/>
    <property type="evidence" value="ECO:0007669"/>
    <property type="project" value="UniProtKB-SubCell"/>
</dbReference>
<name>A0A913Z3F5_PATMI</name>
<evidence type="ECO:0000256" key="12">
    <source>
        <dbReference type="ARBA" id="ARBA00039249"/>
    </source>
</evidence>
<accession>A0A913Z3F5</accession>
<evidence type="ECO:0000256" key="7">
    <source>
        <dbReference type="ARBA" id="ARBA00023136"/>
    </source>
</evidence>
<dbReference type="PANTHER" id="PTHR15505:SF3">
    <property type="entry name" value="CILIOGENESIS-ASSOCIATED TTC17-INTERACTING PROTEIN"/>
    <property type="match status" value="1"/>
</dbReference>
<comment type="similarity">
    <text evidence="11">Belongs to the CATIP family.</text>
</comment>
<feature type="region of interest" description="Disordered" evidence="13">
    <location>
        <begin position="400"/>
        <end position="430"/>
    </location>
</feature>
<sequence length="430" mass="48267">MLVLRSKLEFLTLLLVSNHNYLISFAVITDCLSFRTKQLSVCCHKAGFVALQSDNTCGVEVIPNATCIPPPATQDALAYLNSITQDDLQSILFTDALVTTSDTGKELGEFSVSIELARHSGQDCLLIHANSHGALDNVPMGTSVTAYVSKNLQTLEQQHHEYVKLEDHHLDKKTFLTLQDGHYIVNKVVMQGEQVQRTAQTYGLNSMKGFISEGSNLLLERVMAKKGIPDNMCFLSFDSEANLCCATYKHLEERSQKVGDEEVIVTGIERTVQSSTDLPTTWQTYFLQDGHLGSRVQVGSPVTMRLLQLPAINLEDEKRQQHDVSRKPLNWEEDMQLYSKFLDKKEELKGDHATYMRHHPELKALLADFLQFLLLRKPEDVVAFAADYFASFSPTTKIGSSYATSNEPRYIPRPNSPFKKRQEDAKGTSS</sequence>
<evidence type="ECO:0000256" key="1">
    <source>
        <dbReference type="ARBA" id="ARBA00004123"/>
    </source>
</evidence>
<dbReference type="InterPro" id="IPR047501">
    <property type="entry name" value="DD_CATIP"/>
</dbReference>
<keyword evidence="8" id="KW-0206">Cytoskeleton</keyword>
<dbReference type="EnsemblMetazoa" id="XM_038189312.1">
    <property type="protein sequence ID" value="XP_038045240.1"/>
    <property type="gene ID" value="LOC119719819"/>
</dbReference>